<dbReference type="OrthoDB" id="36863at10239"/>
<accession>A0A076G8X3</accession>
<proteinExistence type="predicted"/>
<dbReference type="Proteomes" id="UP000028664">
    <property type="component" value="Segment"/>
</dbReference>
<evidence type="ECO:0000313" key="1">
    <source>
        <dbReference type="EMBL" id="AII28048.1"/>
    </source>
</evidence>
<organism evidence="1 2">
    <name type="scientific">Bacillus phage Bobb</name>
    <dbReference type="NCBI Taxonomy" id="1527469"/>
    <lineage>
        <taxon>Viruses</taxon>
        <taxon>Duplodnaviria</taxon>
        <taxon>Heunggongvirae</taxon>
        <taxon>Uroviricota</taxon>
        <taxon>Caudoviricetes</taxon>
        <taxon>Herelleviridae</taxon>
        <taxon>Bastillevirinae</taxon>
        <taxon>Agatevirus</taxon>
        <taxon>Agatevirus bobb</taxon>
    </lineage>
</organism>
<dbReference type="KEGG" id="vg:20283434"/>
<dbReference type="RefSeq" id="YP_009056416.1">
    <property type="nucleotide sequence ID" value="NC_024792.1"/>
</dbReference>
<reference evidence="1 2" key="1">
    <citation type="submission" date="2014-06" db="EMBL/GenBank/DDBJ databases">
        <title>Bioinformatic genomic analysis of Bacillus phage Bobb.</title>
        <authorList>
            <person name="Lewis H.M.N."/>
            <person name="Temple L."/>
            <person name="Barth R.N."/>
            <person name="Bowles K.M."/>
            <person name="Churchin D.I."/>
            <person name="Scott-Croshaw C."/>
            <person name="Glasgow G.H."/>
            <person name="Gloe M.W."/>
            <person name="McGough T.M."/>
            <person name="Nutbrown S.A."/>
            <person name="Romulus S.R."/>
            <person name="Sanders K.A.M."/>
            <person name="Diachok C.R."/>
            <person name="Serigano J.P."/>
            <person name="Shin D."/>
            <person name="Suresh M.H."/>
            <person name="Conner A.R.N."/>
            <person name="Korba R.M."/>
            <person name="Livermore R.J."/>
            <person name="Rohlf M.B."/>
            <person name="Utterback S.D."/>
            <person name="Wilson V.E."/>
        </authorList>
    </citation>
    <scope>NUCLEOTIDE SEQUENCE [LARGE SCALE GENOMIC DNA]</scope>
</reference>
<dbReference type="GeneID" id="20283434"/>
<sequence length="73" mass="8118">MTHEEAIEVIKANYPSQASGMLRKALDLAIARLEAVTEAEEQLTRVEELIHFMEWDEGLYAGDVINALEGTEG</sequence>
<name>A0A076G8X3_9CAUD</name>
<dbReference type="EMBL" id="KM051843">
    <property type="protein sequence ID" value="AII28048.1"/>
    <property type="molecule type" value="Genomic_DNA"/>
</dbReference>
<protein>
    <submittedName>
        <fullName evidence="1">Uncharacterized protein</fullName>
    </submittedName>
</protein>
<keyword evidence="2" id="KW-1185">Reference proteome</keyword>
<evidence type="ECO:0000313" key="2">
    <source>
        <dbReference type="Proteomes" id="UP000028664"/>
    </source>
</evidence>